<dbReference type="PANTHER" id="PTHR40942:SF4">
    <property type="entry name" value="CYTOCHROME C5"/>
    <property type="match status" value="1"/>
</dbReference>
<evidence type="ECO:0000256" key="1">
    <source>
        <dbReference type="ARBA" id="ARBA00022448"/>
    </source>
</evidence>
<keyword evidence="1" id="KW-0813">Transport</keyword>
<accession>A0AA94EHS3</accession>
<keyword evidence="2 6" id="KW-0349">Heme</keyword>
<keyword evidence="3 6" id="KW-0479">Metal-binding</keyword>
<dbReference type="GO" id="GO:0009055">
    <property type="term" value="F:electron transfer activity"/>
    <property type="evidence" value="ECO:0007669"/>
    <property type="project" value="InterPro"/>
</dbReference>
<dbReference type="EMBL" id="PIPS01000001">
    <property type="protein sequence ID" value="RUO45791.1"/>
    <property type="molecule type" value="Genomic_DNA"/>
</dbReference>
<name>A0AA94EHS3_9GAMM</name>
<dbReference type="AlphaFoldDB" id="A0AA94EHS3"/>
<evidence type="ECO:0000256" key="6">
    <source>
        <dbReference type="PROSITE-ProRule" id="PRU00433"/>
    </source>
</evidence>
<protein>
    <submittedName>
        <fullName evidence="8">Cytochrome c5 family protein</fullName>
    </submittedName>
</protein>
<evidence type="ECO:0000313" key="8">
    <source>
        <dbReference type="EMBL" id="RUO45791.1"/>
    </source>
</evidence>
<comment type="caution">
    <text evidence="8">The sequence shown here is derived from an EMBL/GenBank/DDBJ whole genome shotgun (WGS) entry which is preliminary data.</text>
</comment>
<dbReference type="Pfam" id="PF13442">
    <property type="entry name" value="Cytochrome_CBB3"/>
    <property type="match status" value="1"/>
</dbReference>
<dbReference type="GO" id="GO:0020037">
    <property type="term" value="F:heme binding"/>
    <property type="evidence" value="ECO:0007669"/>
    <property type="project" value="InterPro"/>
</dbReference>
<dbReference type="Gene3D" id="1.10.760.10">
    <property type="entry name" value="Cytochrome c-like domain"/>
    <property type="match status" value="1"/>
</dbReference>
<dbReference type="PANTHER" id="PTHR40942">
    <property type="match status" value="1"/>
</dbReference>
<evidence type="ECO:0000256" key="5">
    <source>
        <dbReference type="ARBA" id="ARBA00023004"/>
    </source>
</evidence>
<proteinExistence type="predicted"/>
<sequence length="110" mass="11808">MSKEAIEKRIEPLAQHYVAGEESDQQADAGGTRSGEAVYNQFCAACHTSGVMGAPKINNAGDWGPRLEQGMETVLRHAIEGYNAMPPKGTCSDCSDEEIQAAIDYMTADI</sequence>
<reference evidence="9" key="1">
    <citation type="journal article" date="2018" name="Front. Microbiol.">
        <title>Genome-Based Analysis Reveals the Taxonomy and Diversity of the Family Idiomarinaceae.</title>
        <authorList>
            <person name="Liu Y."/>
            <person name="Lai Q."/>
            <person name="Shao Z."/>
        </authorList>
    </citation>
    <scope>NUCLEOTIDE SEQUENCE [LARGE SCALE GENOMIC DNA]</scope>
    <source>
        <strain evidence="9">SN-14</strain>
    </source>
</reference>
<evidence type="ECO:0000259" key="7">
    <source>
        <dbReference type="PROSITE" id="PS51007"/>
    </source>
</evidence>
<organism evidence="8 9">
    <name type="scientific">Idiomarina aquatica</name>
    <dbReference type="NCBI Taxonomy" id="1327752"/>
    <lineage>
        <taxon>Bacteria</taxon>
        <taxon>Pseudomonadati</taxon>
        <taxon>Pseudomonadota</taxon>
        <taxon>Gammaproteobacteria</taxon>
        <taxon>Alteromonadales</taxon>
        <taxon>Idiomarinaceae</taxon>
        <taxon>Idiomarina</taxon>
    </lineage>
</organism>
<keyword evidence="9" id="KW-1185">Reference proteome</keyword>
<keyword evidence="5 6" id="KW-0408">Iron</keyword>
<evidence type="ECO:0000256" key="2">
    <source>
        <dbReference type="ARBA" id="ARBA00022617"/>
    </source>
</evidence>
<dbReference type="InterPro" id="IPR036909">
    <property type="entry name" value="Cyt_c-like_dom_sf"/>
</dbReference>
<keyword evidence="4" id="KW-0249">Electron transport</keyword>
<evidence type="ECO:0000313" key="9">
    <source>
        <dbReference type="Proteomes" id="UP000286680"/>
    </source>
</evidence>
<gene>
    <name evidence="8" type="ORF">CWE23_05875</name>
</gene>
<dbReference type="PROSITE" id="PS51007">
    <property type="entry name" value="CYTC"/>
    <property type="match status" value="1"/>
</dbReference>
<evidence type="ECO:0000256" key="4">
    <source>
        <dbReference type="ARBA" id="ARBA00022982"/>
    </source>
</evidence>
<dbReference type="InterPro" id="IPR009056">
    <property type="entry name" value="Cyt_c-like_dom"/>
</dbReference>
<feature type="domain" description="Cytochrome c" evidence="7">
    <location>
        <begin position="30"/>
        <end position="110"/>
    </location>
</feature>
<dbReference type="SUPFAM" id="SSF46626">
    <property type="entry name" value="Cytochrome c"/>
    <property type="match status" value="1"/>
</dbReference>
<dbReference type="PRINTS" id="PR00607">
    <property type="entry name" value="CYTCHROMECIE"/>
</dbReference>
<dbReference type="InterPro" id="IPR002323">
    <property type="entry name" value="Cyt_CIE"/>
</dbReference>
<dbReference type="Proteomes" id="UP000286680">
    <property type="component" value="Unassembled WGS sequence"/>
</dbReference>
<evidence type="ECO:0000256" key="3">
    <source>
        <dbReference type="ARBA" id="ARBA00022723"/>
    </source>
</evidence>
<dbReference type="GO" id="GO:0005506">
    <property type="term" value="F:iron ion binding"/>
    <property type="evidence" value="ECO:0007669"/>
    <property type="project" value="InterPro"/>
</dbReference>